<keyword evidence="2" id="KW-1185">Reference proteome</keyword>
<organism evidence="1 2">
    <name type="scientific">Calocera viscosa (strain TUFC12733)</name>
    <dbReference type="NCBI Taxonomy" id="1330018"/>
    <lineage>
        <taxon>Eukaryota</taxon>
        <taxon>Fungi</taxon>
        <taxon>Dikarya</taxon>
        <taxon>Basidiomycota</taxon>
        <taxon>Agaricomycotina</taxon>
        <taxon>Dacrymycetes</taxon>
        <taxon>Dacrymycetales</taxon>
        <taxon>Dacrymycetaceae</taxon>
        <taxon>Calocera</taxon>
    </lineage>
</organism>
<reference evidence="1 2" key="1">
    <citation type="journal article" date="2016" name="Mol. Biol. Evol.">
        <title>Comparative Genomics of Early-Diverging Mushroom-Forming Fungi Provides Insights into the Origins of Lignocellulose Decay Capabilities.</title>
        <authorList>
            <person name="Nagy L.G."/>
            <person name="Riley R."/>
            <person name="Tritt A."/>
            <person name="Adam C."/>
            <person name="Daum C."/>
            <person name="Floudas D."/>
            <person name="Sun H."/>
            <person name="Yadav J.S."/>
            <person name="Pangilinan J."/>
            <person name="Larsson K.H."/>
            <person name="Matsuura K."/>
            <person name="Barry K."/>
            <person name="Labutti K."/>
            <person name="Kuo R."/>
            <person name="Ohm R.A."/>
            <person name="Bhattacharya S.S."/>
            <person name="Shirouzu T."/>
            <person name="Yoshinaga Y."/>
            <person name="Martin F.M."/>
            <person name="Grigoriev I.V."/>
            <person name="Hibbett D.S."/>
        </authorList>
    </citation>
    <scope>NUCLEOTIDE SEQUENCE [LARGE SCALE GENOMIC DNA]</scope>
    <source>
        <strain evidence="1 2">TUFC12733</strain>
    </source>
</reference>
<sequence length="246" mass="27091">MFFGKQSAVAAPTKNTIQCDPAYPRLMALSCRQQALPTGVASSAPSRDILPQLILDPKSAGCYIAQLDWYETQSGRDILVAQVGAQGSMWTDFIIELDSSLSKDGRVAPHAFPLSQATILHMDAFNIRMLQNERTPVAAVHYIPPAQLSLANFCRLLFSIGQYGRQKVASGPAPSNWLALVLYHCMDALIQPQEEEHWAANHPNISYATEPITTMIEHDVHATIQLFQSSGNGHRSSKSRDTDARM</sequence>
<evidence type="ECO:0000313" key="2">
    <source>
        <dbReference type="Proteomes" id="UP000076738"/>
    </source>
</evidence>
<dbReference type="EMBL" id="KV417270">
    <property type="protein sequence ID" value="KZP00227.1"/>
    <property type="molecule type" value="Genomic_DNA"/>
</dbReference>
<evidence type="ECO:0000313" key="1">
    <source>
        <dbReference type="EMBL" id="KZP00227.1"/>
    </source>
</evidence>
<accession>A0A167QTU6</accession>
<protein>
    <submittedName>
        <fullName evidence="1">Uncharacterized protein</fullName>
    </submittedName>
</protein>
<name>A0A167QTU6_CALVF</name>
<proteinExistence type="predicted"/>
<dbReference type="OrthoDB" id="10343994at2759"/>
<gene>
    <name evidence="1" type="ORF">CALVIDRAFT_325282</name>
</gene>
<dbReference type="Proteomes" id="UP000076738">
    <property type="component" value="Unassembled WGS sequence"/>
</dbReference>
<dbReference type="AlphaFoldDB" id="A0A167QTU6"/>